<keyword evidence="3" id="KW-1185">Reference proteome</keyword>
<dbReference type="AlphaFoldDB" id="A0A368F0P5"/>
<keyword evidence="1" id="KW-0732">Signal</keyword>
<dbReference type="InterPro" id="IPR035109">
    <property type="entry name" value="ASPR"/>
</dbReference>
<comment type="caution">
    <text evidence="2">The sequence shown here is derived from an EMBL/GenBank/DDBJ whole genome shotgun (WGS) entry which is preliminary data.</text>
</comment>
<evidence type="ECO:0000313" key="3">
    <source>
        <dbReference type="Proteomes" id="UP000252519"/>
    </source>
</evidence>
<proteinExistence type="predicted"/>
<name>A0A368F0P5_ANCCA</name>
<feature type="chain" id="PRO_5016703513" description="SCP domain-containing protein" evidence="1">
    <location>
        <begin position="21"/>
        <end position="142"/>
    </location>
</feature>
<reference evidence="2 3" key="1">
    <citation type="submission" date="2014-10" db="EMBL/GenBank/DDBJ databases">
        <title>Draft genome of the hookworm Ancylostoma caninum.</title>
        <authorList>
            <person name="Mitreva M."/>
        </authorList>
    </citation>
    <scope>NUCLEOTIDE SEQUENCE [LARGE SCALE GENOMIC DNA]</scope>
    <source>
        <strain evidence="2 3">Baltimore</strain>
    </source>
</reference>
<evidence type="ECO:0000313" key="2">
    <source>
        <dbReference type="EMBL" id="RCN23757.1"/>
    </source>
</evidence>
<gene>
    <name evidence="2" type="ORF">ANCCAN_30555</name>
</gene>
<dbReference type="EMBL" id="JOJR01025043">
    <property type="protein sequence ID" value="RCN23757.1"/>
    <property type="molecule type" value="Genomic_DNA"/>
</dbReference>
<dbReference type="Pfam" id="PF17641">
    <property type="entry name" value="ASPRs"/>
    <property type="match status" value="1"/>
</dbReference>
<dbReference type="InterPro" id="IPR035940">
    <property type="entry name" value="CAP_sf"/>
</dbReference>
<sequence>MAPSSSLIFVVVCLLHIASSAELSGVPDCSGLGEDALKTEKRSIVAEQVAKAMKNLQSVEYWCALEKMAKFSVYIPEYNDQNRYDTVEFRHEETESTDFPRLVRKAIHAWSPEFKKMSGSRKIGCNYDEVNGNKALVCLVAQ</sequence>
<evidence type="ECO:0008006" key="4">
    <source>
        <dbReference type="Google" id="ProtNLM"/>
    </source>
</evidence>
<accession>A0A368F0P5</accession>
<dbReference type="OrthoDB" id="5899880at2759"/>
<feature type="signal peptide" evidence="1">
    <location>
        <begin position="1"/>
        <end position="20"/>
    </location>
</feature>
<evidence type="ECO:0000256" key="1">
    <source>
        <dbReference type="SAM" id="SignalP"/>
    </source>
</evidence>
<organism evidence="2 3">
    <name type="scientific">Ancylostoma caninum</name>
    <name type="common">Dog hookworm</name>
    <dbReference type="NCBI Taxonomy" id="29170"/>
    <lineage>
        <taxon>Eukaryota</taxon>
        <taxon>Metazoa</taxon>
        <taxon>Ecdysozoa</taxon>
        <taxon>Nematoda</taxon>
        <taxon>Chromadorea</taxon>
        <taxon>Rhabditida</taxon>
        <taxon>Rhabditina</taxon>
        <taxon>Rhabditomorpha</taxon>
        <taxon>Strongyloidea</taxon>
        <taxon>Ancylostomatidae</taxon>
        <taxon>Ancylostomatinae</taxon>
        <taxon>Ancylostoma</taxon>
    </lineage>
</organism>
<protein>
    <recommendedName>
        <fullName evidence="4">SCP domain-containing protein</fullName>
    </recommendedName>
</protein>
<dbReference type="Gene3D" id="3.40.33.10">
    <property type="entry name" value="CAP"/>
    <property type="match status" value="1"/>
</dbReference>
<dbReference type="Proteomes" id="UP000252519">
    <property type="component" value="Unassembled WGS sequence"/>
</dbReference>